<dbReference type="GO" id="GO:0005886">
    <property type="term" value="C:plasma membrane"/>
    <property type="evidence" value="ECO:0007669"/>
    <property type="project" value="UniProtKB-SubCell"/>
</dbReference>
<dbReference type="InterPro" id="IPR038377">
    <property type="entry name" value="Na/Glc_symporter_sf"/>
</dbReference>
<proteinExistence type="inferred from homology"/>
<keyword evidence="9" id="KW-0406">Ion transport</keyword>
<keyword evidence="8" id="KW-0915">Sodium</keyword>
<evidence type="ECO:0000256" key="5">
    <source>
        <dbReference type="ARBA" id="ARBA00022692"/>
    </source>
</evidence>
<feature type="transmembrane region" description="Helical" evidence="13">
    <location>
        <begin position="162"/>
        <end position="181"/>
    </location>
</feature>
<reference evidence="14 15" key="1">
    <citation type="submission" date="2017-10" db="EMBL/GenBank/DDBJ databases">
        <title>Sedimentibacterium mangrovi gen. nov., sp. nov., a novel member of family Phyllobacteriacea isolated from mangrove sediment.</title>
        <authorList>
            <person name="Liao H."/>
            <person name="Tian Y."/>
        </authorList>
    </citation>
    <scope>NUCLEOTIDE SEQUENCE [LARGE SCALE GENOMIC DNA]</scope>
    <source>
        <strain evidence="14 15">X9-2-2</strain>
    </source>
</reference>
<evidence type="ECO:0000256" key="2">
    <source>
        <dbReference type="ARBA" id="ARBA00006434"/>
    </source>
</evidence>
<feature type="transmembrane region" description="Helical" evidence="13">
    <location>
        <begin position="257"/>
        <end position="281"/>
    </location>
</feature>
<dbReference type="OrthoDB" id="9803348at2"/>
<feature type="transmembrane region" description="Helical" evidence="13">
    <location>
        <begin position="479"/>
        <end position="499"/>
    </location>
</feature>
<evidence type="ECO:0000256" key="8">
    <source>
        <dbReference type="ARBA" id="ARBA00023053"/>
    </source>
</evidence>
<dbReference type="PROSITE" id="PS50283">
    <property type="entry name" value="NA_SOLUT_SYMP_3"/>
    <property type="match status" value="1"/>
</dbReference>
<name>A0A2G1QJY0_9HYPH</name>
<keyword evidence="5 13" id="KW-0812">Transmembrane</keyword>
<protein>
    <recommendedName>
        <fullName evidence="16">Sodium:solute symporter</fullName>
    </recommendedName>
</protein>
<feature type="transmembrane region" description="Helical" evidence="13">
    <location>
        <begin position="193"/>
        <end position="213"/>
    </location>
</feature>
<feature type="transmembrane region" description="Helical" evidence="13">
    <location>
        <begin position="45"/>
        <end position="64"/>
    </location>
</feature>
<evidence type="ECO:0008006" key="16">
    <source>
        <dbReference type="Google" id="ProtNLM"/>
    </source>
</evidence>
<feature type="transmembrane region" description="Helical" evidence="13">
    <location>
        <begin position="117"/>
        <end position="142"/>
    </location>
</feature>
<evidence type="ECO:0000256" key="10">
    <source>
        <dbReference type="ARBA" id="ARBA00023136"/>
    </source>
</evidence>
<feature type="transmembrane region" description="Helical" evidence="13">
    <location>
        <begin position="411"/>
        <end position="433"/>
    </location>
</feature>
<dbReference type="EMBL" id="PDVP01000012">
    <property type="protein sequence ID" value="PHP65802.1"/>
    <property type="molecule type" value="Genomic_DNA"/>
</dbReference>
<evidence type="ECO:0000256" key="11">
    <source>
        <dbReference type="ARBA" id="ARBA00023201"/>
    </source>
</evidence>
<dbReference type="AlphaFoldDB" id="A0A2G1QJY0"/>
<evidence type="ECO:0000256" key="3">
    <source>
        <dbReference type="ARBA" id="ARBA00022448"/>
    </source>
</evidence>
<dbReference type="Gene3D" id="1.20.1730.10">
    <property type="entry name" value="Sodium/glucose cotransporter"/>
    <property type="match status" value="1"/>
</dbReference>
<dbReference type="GO" id="GO:0006814">
    <property type="term" value="P:sodium ion transport"/>
    <property type="evidence" value="ECO:0007669"/>
    <property type="project" value="UniProtKB-KW"/>
</dbReference>
<feature type="transmembrane region" description="Helical" evidence="13">
    <location>
        <begin position="381"/>
        <end position="405"/>
    </location>
</feature>
<keyword evidence="6" id="KW-0769">Symport</keyword>
<sequence>MTGLHHAIWLPLSVFFYAMVMLYWVRVSIAGNRGADGFFSASHGLPPWLGALVTAGVSLTGWFVLGGTQLVARDGFTLPVLVSAGVLLALPGVIFFKRLWFAAERLHVSSLADVFRLYYGSPFLVVVTTAIAVLFALGFSGLQVRMLSGLVEAMTGGAVSELAATTIFGFILFAGVGIGGMRSIGYFGVIQTVLVLSAIVFVAGFAVVSAGGFEPVNARLLALSLQPETARLFSVGKVIEFTAGLGRGGDYATSHTALANLSLAFALMGFQASPLVFKILFSTRRPSGVAAGQIWVTAGFLGALIAGGIMLTGAVGLVDDGFSIVTLFQGLHDRSPWFAAWMFIGVAAGVQLLAGLSLFAAAEGLVRHVYRPYFHSALSKAATVTITRIAIAILAVLAMILQTIAPVTLSALAALALPLAFQLWTPLLGVSWLGWITRQAAATGVGFGIAGVLLTEPLGYQVLSFFGLELPWGRWPWTIHSALWGMAANLAAVLIISAITNRTVVRQEAAEIRALFSGLLAISPKARDWRSFAWSIVIAWFFLAAGPGLIFGNTAFVSGEGETTAWLLGMPSLWAWGIAGWVSGLGMIWFLAYRMEMANPSQAVIPAYTPPLKLRRNNTEIEQERLRILFMAGAIVFVLAVLAAFIFSR</sequence>
<keyword evidence="7 13" id="KW-1133">Transmembrane helix</keyword>
<feature type="transmembrane region" description="Helical" evidence="13">
    <location>
        <begin position="440"/>
        <end position="459"/>
    </location>
</feature>
<keyword evidence="15" id="KW-1185">Reference proteome</keyword>
<evidence type="ECO:0000256" key="13">
    <source>
        <dbReference type="SAM" id="Phobius"/>
    </source>
</evidence>
<evidence type="ECO:0000256" key="4">
    <source>
        <dbReference type="ARBA" id="ARBA00022475"/>
    </source>
</evidence>
<evidence type="ECO:0000256" key="7">
    <source>
        <dbReference type="ARBA" id="ARBA00022989"/>
    </source>
</evidence>
<dbReference type="PANTHER" id="PTHR48086:SF3">
    <property type="entry name" value="SODIUM_PROLINE SYMPORTER"/>
    <property type="match status" value="1"/>
</dbReference>
<keyword evidence="11" id="KW-0739">Sodium transport</keyword>
<organism evidence="14 15">
    <name type="scientific">Zhengella mangrovi</name>
    <dbReference type="NCBI Taxonomy" id="1982044"/>
    <lineage>
        <taxon>Bacteria</taxon>
        <taxon>Pseudomonadati</taxon>
        <taxon>Pseudomonadota</taxon>
        <taxon>Alphaproteobacteria</taxon>
        <taxon>Hyphomicrobiales</taxon>
        <taxon>Notoacmeibacteraceae</taxon>
        <taxon>Zhengella</taxon>
    </lineage>
</organism>
<feature type="transmembrane region" description="Helical" evidence="13">
    <location>
        <begin position="532"/>
        <end position="553"/>
    </location>
</feature>
<feature type="transmembrane region" description="Helical" evidence="13">
    <location>
        <begin position="76"/>
        <end position="96"/>
    </location>
</feature>
<accession>A0A2G1QJY0</accession>
<feature type="transmembrane region" description="Helical" evidence="13">
    <location>
        <begin position="338"/>
        <end position="360"/>
    </location>
</feature>
<keyword evidence="4" id="KW-1003">Cell membrane</keyword>
<feature type="transmembrane region" description="Helical" evidence="13">
    <location>
        <begin position="626"/>
        <end position="647"/>
    </location>
</feature>
<dbReference type="InterPro" id="IPR001734">
    <property type="entry name" value="Na/solute_symporter"/>
</dbReference>
<dbReference type="RefSeq" id="WP_099307589.1">
    <property type="nucleotide sequence ID" value="NZ_PDVP01000012.1"/>
</dbReference>
<evidence type="ECO:0000313" key="14">
    <source>
        <dbReference type="EMBL" id="PHP65802.1"/>
    </source>
</evidence>
<comment type="subcellular location">
    <subcellularLocation>
        <location evidence="1">Cell membrane</location>
        <topology evidence="1">Multi-pass membrane protein</topology>
    </subcellularLocation>
</comment>
<dbReference type="GO" id="GO:0015293">
    <property type="term" value="F:symporter activity"/>
    <property type="evidence" value="ECO:0007669"/>
    <property type="project" value="UniProtKB-KW"/>
</dbReference>
<keyword evidence="3" id="KW-0813">Transport</keyword>
<keyword evidence="10 13" id="KW-0472">Membrane</keyword>
<dbReference type="InterPro" id="IPR050277">
    <property type="entry name" value="Sodium:Solute_Symporter"/>
</dbReference>
<comment type="similarity">
    <text evidence="2">Belongs to the sodium:solute symporter (SSF) (TC 2.A.21) family.</text>
</comment>
<feature type="transmembrane region" description="Helical" evidence="13">
    <location>
        <begin position="573"/>
        <end position="592"/>
    </location>
</feature>
<dbReference type="Proteomes" id="UP000221168">
    <property type="component" value="Unassembled WGS sequence"/>
</dbReference>
<dbReference type="PANTHER" id="PTHR48086">
    <property type="entry name" value="SODIUM/PROLINE SYMPORTER-RELATED"/>
    <property type="match status" value="1"/>
</dbReference>
<evidence type="ECO:0000256" key="9">
    <source>
        <dbReference type="ARBA" id="ARBA00023065"/>
    </source>
</evidence>
<feature type="transmembrane region" description="Helical" evidence="13">
    <location>
        <begin position="293"/>
        <end position="318"/>
    </location>
</feature>
<evidence type="ECO:0000256" key="12">
    <source>
        <dbReference type="ARBA" id="ARBA00033708"/>
    </source>
</evidence>
<gene>
    <name evidence="14" type="ORF">CSC94_17090</name>
</gene>
<comment type="catalytic activity">
    <reaction evidence="12">
        <text>L-proline(in) + Na(+)(in) = L-proline(out) + Na(+)(out)</text>
        <dbReference type="Rhea" id="RHEA:28967"/>
        <dbReference type="ChEBI" id="CHEBI:29101"/>
        <dbReference type="ChEBI" id="CHEBI:60039"/>
    </reaction>
</comment>
<evidence type="ECO:0000256" key="6">
    <source>
        <dbReference type="ARBA" id="ARBA00022847"/>
    </source>
</evidence>
<evidence type="ECO:0000313" key="15">
    <source>
        <dbReference type="Proteomes" id="UP000221168"/>
    </source>
</evidence>
<comment type="caution">
    <text evidence="14">The sequence shown here is derived from an EMBL/GenBank/DDBJ whole genome shotgun (WGS) entry which is preliminary data.</text>
</comment>
<evidence type="ECO:0000256" key="1">
    <source>
        <dbReference type="ARBA" id="ARBA00004651"/>
    </source>
</evidence>
<feature type="transmembrane region" description="Helical" evidence="13">
    <location>
        <begin position="6"/>
        <end position="25"/>
    </location>
</feature>